<feature type="domain" description="Glucose/Sorbosone dehydrogenase" evidence="1">
    <location>
        <begin position="60"/>
        <end position="352"/>
    </location>
</feature>
<protein>
    <submittedName>
        <fullName evidence="2">PQQ-dependent sugar dehydrogenase</fullName>
    </submittedName>
</protein>
<dbReference type="OrthoDB" id="9770043at2"/>
<dbReference type="PROSITE" id="PS51257">
    <property type="entry name" value="PROKAR_LIPOPROTEIN"/>
    <property type="match status" value="1"/>
</dbReference>
<evidence type="ECO:0000259" key="1">
    <source>
        <dbReference type="Pfam" id="PF07995"/>
    </source>
</evidence>
<dbReference type="Proteomes" id="UP000322524">
    <property type="component" value="Unassembled WGS sequence"/>
</dbReference>
<reference evidence="2 3" key="1">
    <citation type="submission" date="2019-08" db="EMBL/GenBank/DDBJ databases">
        <title>Bacillus genomes from the desert of Cuatro Cienegas, Coahuila.</title>
        <authorList>
            <person name="Olmedo-Alvarez G."/>
        </authorList>
    </citation>
    <scope>NUCLEOTIDE SEQUENCE [LARGE SCALE GENOMIC DNA]</scope>
    <source>
        <strain evidence="2 3">CH28_1T</strain>
    </source>
</reference>
<gene>
    <name evidence="2" type="ORF">FZC76_20375</name>
</gene>
<dbReference type="PANTHER" id="PTHR19328">
    <property type="entry name" value="HEDGEHOG-INTERACTING PROTEIN"/>
    <property type="match status" value="1"/>
</dbReference>
<dbReference type="RefSeq" id="WP_148989993.1">
    <property type="nucleotide sequence ID" value="NZ_VTEV01000011.1"/>
</dbReference>
<evidence type="ECO:0000313" key="2">
    <source>
        <dbReference type="EMBL" id="TYS62595.1"/>
    </source>
</evidence>
<accession>A0A5D4SGK1</accession>
<organism evidence="2 3">
    <name type="scientific">Sutcliffiella horikoshii</name>
    <dbReference type="NCBI Taxonomy" id="79883"/>
    <lineage>
        <taxon>Bacteria</taxon>
        <taxon>Bacillati</taxon>
        <taxon>Bacillota</taxon>
        <taxon>Bacilli</taxon>
        <taxon>Bacillales</taxon>
        <taxon>Bacillaceae</taxon>
        <taxon>Sutcliffiella</taxon>
    </lineage>
</organism>
<dbReference type="InterPro" id="IPR011041">
    <property type="entry name" value="Quinoprot_gluc/sorb_DH_b-prop"/>
</dbReference>
<comment type="caution">
    <text evidence="2">The sequence shown here is derived from an EMBL/GenBank/DDBJ whole genome shotgun (WGS) entry which is preliminary data.</text>
</comment>
<evidence type="ECO:0000313" key="3">
    <source>
        <dbReference type="Proteomes" id="UP000322524"/>
    </source>
</evidence>
<dbReference type="AlphaFoldDB" id="A0A5D4SGK1"/>
<dbReference type="Pfam" id="PF07995">
    <property type="entry name" value="GSDH"/>
    <property type="match status" value="1"/>
</dbReference>
<proteinExistence type="predicted"/>
<dbReference type="SUPFAM" id="SSF50952">
    <property type="entry name" value="Soluble quinoprotein glucose dehydrogenase"/>
    <property type="match status" value="1"/>
</dbReference>
<dbReference type="InterPro" id="IPR011042">
    <property type="entry name" value="6-blade_b-propeller_TolB-like"/>
</dbReference>
<dbReference type="Gene3D" id="2.120.10.30">
    <property type="entry name" value="TolB, C-terminal domain"/>
    <property type="match status" value="1"/>
</dbReference>
<dbReference type="EMBL" id="VTEV01000011">
    <property type="protein sequence ID" value="TYS62595.1"/>
    <property type="molecule type" value="Genomic_DNA"/>
</dbReference>
<dbReference type="PANTHER" id="PTHR19328:SF13">
    <property type="entry name" value="HIPL1 PROTEIN"/>
    <property type="match status" value="1"/>
</dbReference>
<sequence length="370" mass="41414">MKNFMLIITLWCVFLTGCTPVVEPENQNNKEVQETATSPDKNVKNQQFSVGNKEVIATKLNVPWSITKSGDTFFITERTGKIVKINKEGMKREDIKLERPLLVYGEGGLLGTELHPNFEENGLAFAYHTYGTEEKVKNRIVTLKYDGTEWKETGVLLEDINGAIYHNGGRLKIGPDNTLYATVGDANKPESAQNKELLTGSILRMNLDGTVPEDNPFPGSYVYSYGHRNPQGLAWDKETGEMYASEHGPSAFDEMNIIKKGKNYGWPTYTGDDHGEGVEAPLFHSGTDTWAPSGIVVENGILYAASLRGEMVRAFNISSKQQSVLWKDNGRIRDVWKEGDFFYFITNNTDGRGTPVPEDDQLIKLELKDE</sequence>
<name>A0A5D4SGK1_9BACI</name>
<dbReference type="InterPro" id="IPR012938">
    <property type="entry name" value="Glc/Sorbosone_DH"/>
</dbReference>